<dbReference type="SUPFAM" id="SSF49764">
    <property type="entry name" value="HSP20-like chaperones"/>
    <property type="match status" value="1"/>
</dbReference>
<dbReference type="Proteomes" id="UP000267077">
    <property type="component" value="Unassembled WGS sequence"/>
</dbReference>
<proteinExistence type="inferred from homology"/>
<sequence length="150" mass="16845">MTLSRSAVWGTTHTIPSDIRQVFDRFFQHDESDSSSVAAQQWAPRVDIKEEEQRFVIFVDVPGVDPATIEVSMDKSTLSIKGERASDKTEQNGRFTRVERAHGSFHRRFTLPESADAENIVANGKHGVLEVVIPKRAQTAPRRITINTAQ</sequence>
<comment type="caution">
    <text evidence="4">The sequence shown here is derived from an EMBL/GenBank/DDBJ whole genome shotgun (WGS) entry which is preliminary data.</text>
</comment>
<evidence type="ECO:0000313" key="4">
    <source>
        <dbReference type="EMBL" id="RUL66161.1"/>
    </source>
</evidence>
<feature type="domain" description="SHSP" evidence="3">
    <location>
        <begin position="37"/>
        <end position="149"/>
    </location>
</feature>
<comment type="similarity">
    <text evidence="1 2">Belongs to the small heat shock protein (HSP20) family.</text>
</comment>
<dbReference type="RefSeq" id="WP_126672788.1">
    <property type="nucleotide sequence ID" value="NZ_RYZR01000003.1"/>
</dbReference>
<dbReference type="PANTHER" id="PTHR11527">
    <property type="entry name" value="HEAT-SHOCK PROTEIN 20 FAMILY MEMBER"/>
    <property type="match status" value="1"/>
</dbReference>
<dbReference type="AlphaFoldDB" id="A0A432LVT3"/>
<dbReference type="OrthoDB" id="9792695at2"/>
<dbReference type="InterPro" id="IPR002068">
    <property type="entry name" value="A-crystallin/Hsp20_dom"/>
</dbReference>
<organism evidence="4 5">
    <name type="scientific">Dyella dinghuensis</name>
    <dbReference type="NCBI Taxonomy" id="1920169"/>
    <lineage>
        <taxon>Bacteria</taxon>
        <taxon>Pseudomonadati</taxon>
        <taxon>Pseudomonadota</taxon>
        <taxon>Gammaproteobacteria</taxon>
        <taxon>Lysobacterales</taxon>
        <taxon>Rhodanobacteraceae</taxon>
        <taxon>Dyella</taxon>
    </lineage>
</organism>
<dbReference type="Pfam" id="PF00011">
    <property type="entry name" value="HSP20"/>
    <property type="match status" value="1"/>
</dbReference>
<dbReference type="CDD" id="cd06464">
    <property type="entry name" value="ACD_sHsps-like"/>
    <property type="match status" value="1"/>
</dbReference>
<keyword evidence="5" id="KW-1185">Reference proteome</keyword>
<name>A0A432LVT3_9GAMM</name>
<dbReference type="InterPro" id="IPR008978">
    <property type="entry name" value="HSP20-like_chaperone"/>
</dbReference>
<evidence type="ECO:0000313" key="5">
    <source>
        <dbReference type="Proteomes" id="UP000267077"/>
    </source>
</evidence>
<evidence type="ECO:0000256" key="2">
    <source>
        <dbReference type="RuleBase" id="RU003616"/>
    </source>
</evidence>
<dbReference type="EMBL" id="RYZR01000003">
    <property type="protein sequence ID" value="RUL66161.1"/>
    <property type="molecule type" value="Genomic_DNA"/>
</dbReference>
<evidence type="ECO:0000259" key="3">
    <source>
        <dbReference type="PROSITE" id="PS01031"/>
    </source>
</evidence>
<evidence type="ECO:0000256" key="1">
    <source>
        <dbReference type="PROSITE-ProRule" id="PRU00285"/>
    </source>
</evidence>
<dbReference type="PROSITE" id="PS01031">
    <property type="entry name" value="SHSP"/>
    <property type="match status" value="1"/>
</dbReference>
<reference evidence="4 5" key="1">
    <citation type="submission" date="2018-12" db="EMBL/GenBank/DDBJ databases">
        <title>Dyella dinghuensis sp. nov. DHOA06 and Dyella choica sp. nov. 4M-K27, isolated from forest soil.</title>
        <authorList>
            <person name="Qiu L.-H."/>
            <person name="Gao Z.-H."/>
        </authorList>
    </citation>
    <scope>NUCLEOTIDE SEQUENCE [LARGE SCALE GENOMIC DNA]</scope>
    <source>
        <strain evidence="4 5">DHOA06</strain>
    </source>
</reference>
<dbReference type="InterPro" id="IPR031107">
    <property type="entry name" value="Small_HSP"/>
</dbReference>
<accession>A0A432LVT3</accession>
<gene>
    <name evidence="4" type="ORF">EKH79_05620</name>
</gene>
<dbReference type="Gene3D" id="2.60.40.790">
    <property type="match status" value="1"/>
</dbReference>
<protein>
    <submittedName>
        <fullName evidence="4">Hsp20/alpha crystallin family protein</fullName>
    </submittedName>
</protein>